<sequence>MSKKAKPFCKKADAKFKGRFRSSLVFYRDILIHSKKYYKIEDFNAIIDFIVQEKLLVPTIDPLPKIVMNEVESYALQAFEQGPLNFKK</sequence>
<comment type="caution">
    <text evidence="1">The sequence shown here is derived from an EMBL/GenBank/DDBJ whole genome shotgun (WGS) entry which is preliminary data.</text>
</comment>
<dbReference type="RefSeq" id="WP_320693470.1">
    <property type="nucleotide sequence ID" value="NZ_JAXHDO010000001.1"/>
</dbReference>
<evidence type="ECO:0000313" key="1">
    <source>
        <dbReference type="EMBL" id="MDY4336852.1"/>
    </source>
</evidence>
<reference evidence="1 2" key="1">
    <citation type="submission" date="2023-11" db="EMBL/GenBank/DDBJ databases">
        <title>Streptococcus wuxiensis sp. nov., Streptococcus jiangnanensis sp. nov., Streptococcus fermentans sp. nov., three novel members of the genus Streptococcus isolated from breast milk.</title>
        <authorList>
            <person name="Zhou Y."/>
            <person name="Yang B."/>
        </authorList>
    </citation>
    <scope>NUCLEOTIDE SEQUENCE [LARGE SCALE GENOMIC DNA]</scope>
    <source>
        <strain evidence="1 2">21WXBC0057M1</strain>
    </source>
</reference>
<accession>A0ABU5FPH9</accession>
<dbReference type="EMBL" id="JAXHDO010000001">
    <property type="protein sequence ID" value="MDY4336852.1"/>
    <property type="molecule type" value="Genomic_DNA"/>
</dbReference>
<evidence type="ECO:0000313" key="2">
    <source>
        <dbReference type="Proteomes" id="UP001272345"/>
    </source>
</evidence>
<gene>
    <name evidence="1" type="ORF">SPC83_01770</name>
</gene>
<protein>
    <recommendedName>
        <fullName evidence="3">Transposase</fullName>
    </recommendedName>
</protein>
<evidence type="ECO:0008006" key="3">
    <source>
        <dbReference type="Google" id="ProtNLM"/>
    </source>
</evidence>
<organism evidence="1 2">
    <name type="scientific">Streptococcus wuxiensis</name>
    <dbReference type="NCBI Taxonomy" id="3095078"/>
    <lineage>
        <taxon>Bacteria</taxon>
        <taxon>Bacillati</taxon>
        <taxon>Bacillota</taxon>
        <taxon>Bacilli</taxon>
        <taxon>Lactobacillales</taxon>
        <taxon>Streptococcaceae</taxon>
        <taxon>Streptococcus</taxon>
    </lineage>
</organism>
<proteinExistence type="predicted"/>
<name>A0ABU5FPH9_9STRE</name>
<dbReference type="Proteomes" id="UP001272345">
    <property type="component" value="Unassembled WGS sequence"/>
</dbReference>
<keyword evidence="2" id="KW-1185">Reference proteome</keyword>